<evidence type="ECO:0000256" key="1">
    <source>
        <dbReference type="ARBA" id="ARBA00004325"/>
    </source>
</evidence>
<dbReference type="RefSeq" id="YP_684383.1">
    <property type="nucleotide sequence ID" value="NC_008256.1"/>
</dbReference>
<protein>
    <submittedName>
        <fullName evidence="8">ATP synthase F0 subunit beta</fullName>
    </submittedName>
</protein>
<evidence type="ECO:0000313" key="8">
    <source>
        <dbReference type="EMBL" id="ABC96341.1"/>
    </source>
</evidence>
<geneLocation type="mitochondrion" evidence="8"/>
<dbReference type="GeneID" id="4200921"/>
<keyword evidence="5" id="KW-0406">Ion transport</keyword>
<comment type="subcellular location">
    <subcellularLocation>
        <location evidence="1">Mitochondrion membrane</location>
    </subcellularLocation>
</comment>
<dbReference type="GO" id="GO:0015986">
    <property type="term" value="P:proton motive force-driven ATP synthesis"/>
    <property type="evidence" value="ECO:0007669"/>
    <property type="project" value="InterPro"/>
</dbReference>
<evidence type="ECO:0000256" key="6">
    <source>
        <dbReference type="ARBA" id="ARBA00023128"/>
    </source>
</evidence>
<dbReference type="EMBL" id="DQ365900">
    <property type="protein sequence ID" value="ABC96341.1"/>
    <property type="molecule type" value="Genomic_DNA"/>
</dbReference>
<evidence type="ECO:0000256" key="7">
    <source>
        <dbReference type="ARBA" id="ARBA00023136"/>
    </source>
</evidence>
<dbReference type="GO" id="GO:0031966">
    <property type="term" value="C:mitochondrial membrane"/>
    <property type="evidence" value="ECO:0007669"/>
    <property type="project" value="UniProtKB-SubCell"/>
</dbReference>
<dbReference type="AlphaFoldDB" id="Q0QIR2"/>
<proteinExistence type="predicted"/>
<dbReference type="GO" id="GO:0015078">
    <property type="term" value="F:proton transmembrane transporter activity"/>
    <property type="evidence" value="ECO:0007669"/>
    <property type="project" value="InterPro"/>
</dbReference>
<dbReference type="InterPro" id="IPR008688">
    <property type="entry name" value="ATP_synth_Bsub_B/MI25"/>
</dbReference>
<evidence type="ECO:0000256" key="5">
    <source>
        <dbReference type="ARBA" id="ARBA00023065"/>
    </source>
</evidence>
<dbReference type="GO" id="GO:0045259">
    <property type="term" value="C:proton-transporting ATP synthase complex"/>
    <property type="evidence" value="ECO:0007669"/>
    <property type="project" value="UniProtKB-KW"/>
</dbReference>
<evidence type="ECO:0000256" key="3">
    <source>
        <dbReference type="ARBA" id="ARBA00022547"/>
    </source>
</evidence>
<evidence type="ECO:0000256" key="2">
    <source>
        <dbReference type="ARBA" id="ARBA00022448"/>
    </source>
</evidence>
<name>Q0QIR2_OLTVI</name>
<evidence type="ECO:0000256" key="4">
    <source>
        <dbReference type="ARBA" id="ARBA00022781"/>
    </source>
</evidence>
<reference evidence="8" key="1">
    <citation type="journal article" date="2006" name="Curr. Genet.">
        <title>The complete mitochondrial DNA sequence of the green alga Oltmannsiellopsis viridis: evolutionary trends of the mitochondrial genome in the Ulvophyceae.</title>
        <authorList>
            <person name="Pombert J.F."/>
            <person name="Beauchamp P."/>
            <person name="Otis C."/>
            <person name="Lemieux C."/>
            <person name="Turmel M."/>
        </authorList>
    </citation>
    <scope>NUCLEOTIDE SEQUENCE</scope>
</reference>
<gene>
    <name evidence="8" type="primary">atp4</name>
</gene>
<sequence length="169" mass="18892">MSTPKKLLYGLLAFITLSSKGILIYNEETIVALTFFVFVRIAFHFVETPLAEALDSRSEFIQKELATLLSSVQKSYKEMISDLNNIATISSVVDYSLSTASTNLAPLKLADKLKAQQEFKVVLTSMLDEFAINRAKMQLSAQKNKAERLRTQVTKGIKLVNNKAPTKKK</sequence>
<keyword evidence="2" id="KW-0813">Transport</keyword>
<keyword evidence="6 8" id="KW-0496">Mitochondrion</keyword>
<keyword evidence="3" id="KW-0138">CF(0)</keyword>
<keyword evidence="4" id="KW-0375">Hydrogen ion transport</keyword>
<organism evidence="8">
    <name type="scientific">Oltmannsiellopsis viridis</name>
    <name type="common">Marine flagellate</name>
    <name type="synonym">Oltmannsiella viridis</name>
    <dbReference type="NCBI Taxonomy" id="51324"/>
    <lineage>
        <taxon>Eukaryota</taxon>
        <taxon>Viridiplantae</taxon>
        <taxon>Chlorophyta</taxon>
        <taxon>core chlorophytes</taxon>
        <taxon>Ulvophyceae</taxon>
        <taxon>OUU clade</taxon>
        <taxon>Oltmannsiellopsidales</taxon>
        <taxon>Oltmannsiellopsidaceae</taxon>
        <taxon>Oltmannsiellopsis</taxon>
    </lineage>
</organism>
<accession>Q0QIR2</accession>
<reference evidence="8" key="2">
    <citation type="submission" date="2006-01" db="EMBL/GenBank/DDBJ databases">
        <authorList>
            <person name="Pombert J.-F."/>
            <person name="Beauchamp P."/>
            <person name="Otis C."/>
            <person name="Lemieux C."/>
            <person name="Turmel M."/>
        </authorList>
    </citation>
    <scope>NUCLEOTIDE SEQUENCE</scope>
</reference>
<keyword evidence="7" id="KW-0472">Membrane</keyword>
<dbReference type="Pfam" id="PF05405">
    <property type="entry name" value="Mt_ATP-synt_B"/>
    <property type="match status" value="1"/>
</dbReference>